<dbReference type="EMBL" id="CP034687">
    <property type="protein sequence ID" value="AZS84139.1"/>
    <property type="molecule type" value="Genomic_DNA"/>
</dbReference>
<keyword evidence="5" id="KW-1185">Reference proteome</keyword>
<dbReference type="EMBL" id="CP029078">
    <property type="protein sequence ID" value="QCN89009.1"/>
    <property type="molecule type" value="Genomic_DNA"/>
</dbReference>
<dbReference type="InterPro" id="IPR036390">
    <property type="entry name" value="WH_DNA-bd_sf"/>
</dbReference>
<feature type="domain" description="HTH marR-type" evidence="1">
    <location>
        <begin position="1"/>
        <end position="142"/>
    </location>
</feature>
<reference evidence="2 4" key="2">
    <citation type="submission" date="2018-12" db="EMBL/GenBank/DDBJ databases">
        <title>Streptomyces griseoviridis F1-27 complete genome.</title>
        <authorList>
            <person name="Mariita R.M."/>
            <person name="Sello J.K."/>
        </authorList>
    </citation>
    <scope>NUCLEOTIDE SEQUENCE [LARGE SCALE GENOMIC DNA]</scope>
    <source>
        <strain evidence="2 4">F1-27</strain>
    </source>
</reference>
<dbReference type="Pfam" id="PF12802">
    <property type="entry name" value="MarR_2"/>
    <property type="match status" value="1"/>
</dbReference>
<proteinExistence type="predicted"/>
<dbReference type="Proteomes" id="UP000501753">
    <property type="component" value="Chromosome"/>
</dbReference>
<evidence type="ECO:0000313" key="4">
    <source>
        <dbReference type="Proteomes" id="UP000271291"/>
    </source>
</evidence>
<dbReference type="OrthoDB" id="3237509at2"/>
<dbReference type="GO" id="GO:0003700">
    <property type="term" value="F:DNA-binding transcription factor activity"/>
    <property type="evidence" value="ECO:0007669"/>
    <property type="project" value="InterPro"/>
</dbReference>
<dbReference type="PANTHER" id="PTHR33164:SF43">
    <property type="entry name" value="HTH-TYPE TRANSCRIPTIONAL REPRESSOR YETL"/>
    <property type="match status" value="1"/>
</dbReference>
<organism evidence="2 4">
    <name type="scientific">Streptomyces griseoviridis</name>
    <dbReference type="NCBI Taxonomy" id="45398"/>
    <lineage>
        <taxon>Bacteria</taxon>
        <taxon>Bacillati</taxon>
        <taxon>Actinomycetota</taxon>
        <taxon>Actinomycetes</taxon>
        <taxon>Kitasatosporales</taxon>
        <taxon>Streptomycetaceae</taxon>
        <taxon>Streptomyces</taxon>
    </lineage>
</organism>
<dbReference type="Gene3D" id="1.10.10.10">
    <property type="entry name" value="Winged helix-like DNA-binding domain superfamily/Winged helix DNA-binding domain"/>
    <property type="match status" value="1"/>
</dbReference>
<dbReference type="SMART" id="SM00347">
    <property type="entry name" value="HTH_MARR"/>
    <property type="match status" value="1"/>
</dbReference>
<dbReference type="AlphaFoldDB" id="A0A3S9Z8Y2"/>
<evidence type="ECO:0000259" key="1">
    <source>
        <dbReference type="PROSITE" id="PS50995"/>
    </source>
</evidence>
<evidence type="ECO:0000313" key="5">
    <source>
        <dbReference type="Proteomes" id="UP000501753"/>
    </source>
</evidence>
<dbReference type="PRINTS" id="PR00598">
    <property type="entry name" value="HTHMARR"/>
</dbReference>
<dbReference type="InterPro" id="IPR039422">
    <property type="entry name" value="MarR/SlyA-like"/>
</dbReference>
<dbReference type="KEGG" id="sgd:ELQ87_07395"/>
<evidence type="ECO:0000313" key="2">
    <source>
        <dbReference type="EMBL" id="AZS84139.1"/>
    </source>
</evidence>
<dbReference type="PANTHER" id="PTHR33164">
    <property type="entry name" value="TRANSCRIPTIONAL REGULATOR, MARR FAMILY"/>
    <property type="match status" value="1"/>
</dbReference>
<dbReference type="PROSITE" id="PS50995">
    <property type="entry name" value="HTH_MARR_2"/>
    <property type="match status" value="1"/>
</dbReference>
<reference evidence="3 5" key="1">
    <citation type="submission" date="2018-04" db="EMBL/GenBank/DDBJ databases">
        <title>Complete genome sequences of Streptomyces griseoviridis K61 and characterization of antagonistic properties of biological control agents.</title>
        <authorList>
            <person name="Mariita R.M."/>
            <person name="Sello J.K."/>
        </authorList>
    </citation>
    <scope>NUCLEOTIDE SEQUENCE [LARGE SCALE GENOMIC DNA]</scope>
    <source>
        <strain evidence="3 5">K61</strain>
    </source>
</reference>
<dbReference type="InterPro" id="IPR036388">
    <property type="entry name" value="WH-like_DNA-bd_sf"/>
</dbReference>
<dbReference type="Proteomes" id="UP000271291">
    <property type="component" value="Chromosome"/>
</dbReference>
<accession>A0A3S9Z8Y2</accession>
<evidence type="ECO:0000313" key="3">
    <source>
        <dbReference type="EMBL" id="QCN89009.1"/>
    </source>
</evidence>
<dbReference type="GO" id="GO:0006950">
    <property type="term" value="P:response to stress"/>
    <property type="evidence" value="ECO:0007669"/>
    <property type="project" value="TreeGrafter"/>
</dbReference>
<sequence>MASKKTHGQHESAGAWAKRYHQASQAALEAILRPYGLGPTQWYVLYQLAHDGPTRQRDLVRALRVERATMTGVVAALVRKGLVEQIPDPVDLRQKTLRLTEAGGELWARLPDPIARLRAVAFDGVSEEEQAQVARILREATERLAHHLKKGSPPS</sequence>
<dbReference type="SUPFAM" id="SSF46785">
    <property type="entry name" value="Winged helix' DNA-binding domain"/>
    <property type="match status" value="1"/>
</dbReference>
<gene>
    <name evidence="3" type="ORF">DDJ31_31965</name>
    <name evidence="2" type="ORF">ELQ87_07395</name>
</gene>
<dbReference type="InterPro" id="IPR000835">
    <property type="entry name" value="HTH_MarR-typ"/>
</dbReference>
<name>A0A3S9Z8Y2_STRGD</name>
<protein>
    <submittedName>
        <fullName evidence="2">MarR family transcriptional regulator</fullName>
    </submittedName>
</protein>
<dbReference type="RefSeq" id="WP_127177046.1">
    <property type="nucleotide sequence ID" value="NZ_CP029078.1"/>
</dbReference>